<evidence type="ECO:0000256" key="4">
    <source>
        <dbReference type="ARBA" id="ARBA00023136"/>
    </source>
</evidence>
<keyword evidence="4 5" id="KW-0472">Membrane</keyword>
<dbReference type="Gene3D" id="1.20.1250.20">
    <property type="entry name" value="MFS general substrate transporter like domains"/>
    <property type="match status" value="1"/>
</dbReference>
<dbReference type="OrthoDB" id="4142200at2759"/>
<dbReference type="GO" id="GO:0016020">
    <property type="term" value="C:membrane"/>
    <property type="evidence" value="ECO:0007669"/>
    <property type="project" value="UniProtKB-SubCell"/>
</dbReference>
<dbReference type="EMBL" id="ML743556">
    <property type="protein sequence ID" value="KAE8141900.1"/>
    <property type="molecule type" value="Genomic_DNA"/>
</dbReference>
<dbReference type="RefSeq" id="XP_031917963.1">
    <property type="nucleotide sequence ID" value="XM_032058805.1"/>
</dbReference>
<dbReference type="InterPro" id="IPR036259">
    <property type="entry name" value="MFS_trans_sf"/>
</dbReference>
<feature type="transmembrane region" description="Helical" evidence="5">
    <location>
        <begin position="67"/>
        <end position="91"/>
    </location>
</feature>
<gene>
    <name evidence="6" type="ORF">BDV38DRAFT_278684</name>
</gene>
<keyword evidence="2 5" id="KW-0812">Transmembrane</keyword>
<feature type="transmembrane region" description="Helical" evidence="5">
    <location>
        <begin position="14"/>
        <end position="31"/>
    </location>
</feature>
<evidence type="ECO:0000256" key="3">
    <source>
        <dbReference type="ARBA" id="ARBA00022989"/>
    </source>
</evidence>
<reference evidence="6 7" key="1">
    <citation type="submission" date="2019-04" db="EMBL/GenBank/DDBJ databases">
        <title>Friends and foes A comparative genomics study of 23 Aspergillus species from section Flavi.</title>
        <authorList>
            <consortium name="DOE Joint Genome Institute"/>
            <person name="Kjaerbolling I."/>
            <person name="Vesth T."/>
            <person name="Frisvad J.C."/>
            <person name="Nybo J.L."/>
            <person name="Theobald S."/>
            <person name="Kildgaard S."/>
            <person name="Isbrandt T."/>
            <person name="Kuo A."/>
            <person name="Sato A."/>
            <person name="Lyhne E.K."/>
            <person name="Kogle M.E."/>
            <person name="Wiebenga A."/>
            <person name="Kun R.S."/>
            <person name="Lubbers R.J."/>
            <person name="Makela M.R."/>
            <person name="Barry K."/>
            <person name="Chovatia M."/>
            <person name="Clum A."/>
            <person name="Daum C."/>
            <person name="Haridas S."/>
            <person name="He G."/>
            <person name="LaButti K."/>
            <person name="Lipzen A."/>
            <person name="Mondo S."/>
            <person name="Riley R."/>
            <person name="Salamov A."/>
            <person name="Simmons B.A."/>
            <person name="Magnuson J.K."/>
            <person name="Henrissat B."/>
            <person name="Mortensen U.H."/>
            <person name="Larsen T.O."/>
            <person name="Devries R.P."/>
            <person name="Grigoriev I.V."/>
            <person name="Machida M."/>
            <person name="Baker S.E."/>
            <person name="Andersen M.R."/>
        </authorList>
    </citation>
    <scope>NUCLEOTIDE SEQUENCE [LARGE SCALE GENOMIC DNA]</scope>
    <source>
        <strain evidence="6 7">CBS 117625</strain>
    </source>
</reference>
<dbReference type="GeneID" id="43643015"/>
<keyword evidence="7" id="KW-1185">Reference proteome</keyword>
<organism evidence="6 7">
    <name type="scientific">Aspergillus pseudotamarii</name>
    <dbReference type="NCBI Taxonomy" id="132259"/>
    <lineage>
        <taxon>Eukaryota</taxon>
        <taxon>Fungi</taxon>
        <taxon>Dikarya</taxon>
        <taxon>Ascomycota</taxon>
        <taxon>Pezizomycotina</taxon>
        <taxon>Eurotiomycetes</taxon>
        <taxon>Eurotiomycetidae</taxon>
        <taxon>Eurotiales</taxon>
        <taxon>Aspergillaceae</taxon>
        <taxon>Aspergillus</taxon>
        <taxon>Aspergillus subgen. Circumdati</taxon>
    </lineage>
</organism>
<proteinExistence type="predicted"/>
<evidence type="ECO:0000256" key="1">
    <source>
        <dbReference type="ARBA" id="ARBA00004141"/>
    </source>
</evidence>
<dbReference type="InterPro" id="IPR005828">
    <property type="entry name" value="MFS_sugar_transport-like"/>
</dbReference>
<dbReference type="Pfam" id="PF00083">
    <property type="entry name" value="Sugar_tr"/>
    <property type="match status" value="1"/>
</dbReference>
<evidence type="ECO:0000313" key="7">
    <source>
        <dbReference type="Proteomes" id="UP000325672"/>
    </source>
</evidence>
<name>A0A5N6T6I3_ASPPS</name>
<feature type="transmembrane region" description="Helical" evidence="5">
    <location>
        <begin position="103"/>
        <end position="122"/>
    </location>
</feature>
<evidence type="ECO:0008006" key="8">
    <source>
        <dbReference type="Google" id="ProtNLM"/>
    </source>
</evidence>
<evidence type="ECO:0000313" key="6">
    <source>
        <dbReference type="EMBL" id="KAE8141900.1"/>
    </source>
</evidence>
<keyword evidence="3 5" id="KW-1133">Transmembrane helix</keyword>
<dbReference type="PANTHER" id="PTHR48022:SF47">
    <property type="entry name" value="MAJOR FACILITATOR SUPERFAMILY (MFS) PROFILE DOMAIN-CONTAINING PROTEIN"/>
    <property type="match status" value="1"/>
</dbReference>
<sequence length="216" mass="23633">MANLTGSINLVSSAIQYALFIVFTTIMFFFIDENVHRGILSSGEYVPGGVGGNPNVLIRVTGSPSHAAIAFLYLLIIIYALPLVPVCWVYAAEVWLLETRATGMGLAAVGNWLFNFALGLYVPHGFQYITWKMLIVFRVMCILTVIQLYFTYPETCGKTLEEVGGVLFPDGPKPRQTKPGNSKLDALVDDVRVNHKHINLGITESKPGLGNIVQAA</sequence>
<dbReference type="Proteomes" id="UP000325672">
    <property type="component" value="Unassembled WGS sequence"/>
</dbReference>
<dbReference type="AlphaFoldDB" id="A0A5N6T6I3"/>
<evidence type="ECO:0000256" key="5">
    <source>
        <dbReference type="SAM" id="Phobius"/>
    </source>
</evidence>
<protein>
    <recommendedName>
        <fullName evidence="8">General substrate transporter</fullName>
    </recommendedName>
</protein>
<evidence type="ECO:0000256" key="2">
    <source>
        <dbReference type="ARBA" id="ARBA00022692"/>
    </source>
</evidence>
<accession>A0A5N6T6I3</accession>
<dbReference type="GO" id="GO:0005351">
    <property type="term" value="F:carbohydrate:proton symporter activity"/>
    <property type="evidence" value="ECO:0007669"/>
    <property type="project" value="TreeGrafter"/>
</dbReference>
<feature type="transmembrane region" description="Helical" evidence="5">
    <location>
        <begin position="134"/>
        <end position="152"/>
    </location>
</feature>
<dbReference type="InterPro" id="IPR050360">
    <property type="entry name" value="MFS_Sugar_Transporters"/>
</dbReference>
<comment type="subcellular location">
    <subcellularLocation>
        <location evidence="1">Membrane</location>
        <topology evidence="1">Multi-pass membrane protein</topology>
    </subcellularLocation>
</comment>
<dbReference type="PANTHER" id="PTHR48022">
    <property type="entry name" value="PLASTIDIC GLUCOSE TRANSPORTER 4"/>
    <property type="match status" value="1"/>
</dbReference>
<dbReference type="SUPFAM" id="SSF103473">
    <property type="entry name" value="MFS general substrate transporter"/>
    <property type="match status" value="1"/>
</dbReference>